<keyword evidence="4" id="KW-0969">Cilium</keyword>
<dbReference type="InterPro" id="IPR013783">
    <property type="entry name" value="Ig-like_fold"/>
</dbReference>
<name>A0A2S7SSX3_9BACT</name>
<evidence type="ECO:0000259" key="8">
    <source>
        <dbReference type="Pfam" id="PF22544"/>
    </source>
</evidence>
<proteinExistence type="predicted"/>
<dbReference type="GO" id="GO:0005737">
    <property type="term" value="C:cytoplasm"/>
    <property type="evidence" value="ECO:0007669"/>
    <property type="project" value="UniProtKB-SubCell"/>
</dbReference>
<evidence type="ECO:0000313" key="9">
    <source>
        <dbReference type="EMBL" id="PQJ09626.1"/>
    </source>
</evidence>
<keyword evidence="5" id="KW-0966">Cell projection</keyword>
<evidence type="ECO:0000256" key="1">
    <source>
        <dbReference type="ARBA" id="ARBA00004138"/>
    </source>
</evidence>
<reference evidence="9 10" key="1">
    <citation type="submission" date="2018-01" db="EMBL/GenBank/DDBJ databases">
        <title>A novel member of the phylum Bacteroidetes isolated from glacier ice.</title>
        <authorList>
            <person name="Liu Q."/>
            <person name="Xin Y.-H."/>
        </authorList>
    </citation>
    <scope>NUCLEOTIDE SEQUENCE [LARGE SCALE GENOMIC DNA]</scope>
    <source>
        <strain evidence="9 10">RB1R16</strain>
    </source>
</reference>
<dbReference type="InterPro" id="IPR027372">
    <property type="entry name" value="Phytase-like_dom"/>
</dbReference>
<evidence type="ECO:0000259" key="6">
    <source>
        <dbReference type="Pfam" id="PF13449"/>
    </source>
</evidence>
<evidence type="ECO:0000256" key="2">
    <source>
        <dbReference type="ARBA" id="ARBA00004496"/>
    </source>
</evidence>
<protein>
    <recommendedName>
        <fullName evidence="11">Choice-of-anchor D domain-containing protein</fullName>
    </recommendedName>
</protein>
<keyword evidence="3" id="KW-0963">Cytoplasm</keyword>
<dbReference type="PANTHER" id="PTHR37957">
    <property type="entry name" value="BLR7070 PROTEIN"/>
    <property type="match status" value="1"/>
</dbReference>
<evidence type="ECO:0008006" key="11">
    <source>
        <dbReference type="Google" id="ProtNLM"/>
    </source>
</evidence>
<dbReference type="Pfam" id="PF13449">
    <property type="entry name" value="Phytase-like"/>
    <property type="match status" value="1"/>
</dbReference>
<comment type="caution">
    <text evidence="9">The sequence shown here is derived from an EMBL/GenBank/DDBJ whole genome shotgun (WGS) entry which is preliminary data.</text>
</comment>
<dbReference type="InterPro" id="IPR053879">
    <property type="entry name" value="HYDIN_VesB_CFA65-like_Ig"/>
</dbReference>
<keyword evidence="10" id="KW-1185">Reference proteome</keyword>
<evidence type="ECO:0000259" key="7">
    <source>
        <dbReference type="Pfam" id="PF18962"/>
    </source>
</evidence>
<dbReference type="Pfam" id="PF22544">
    <property type="entry name" value="HYDIN_VesB_CFA65-like_Ig"/>
    <property type="match status" value="2"/>
</dbReference>
<comment type="subcellular location">
    <subcellularLocation>
        <location evidence="1">Cell projection</location>
        <location evidence="1">Cilium</location>
    </subcellularLocation>
    <subcellularLocation>
        <location evidence="2">Cytoplasm</location>
    </subcellularLocation>
</comment>
<feature type="domain" description="HYDIN/VesB/CFA65-like Ig-like" evidence="8">
    <location>
        <begin position="1185"/>
        <end position="1269"/>
    </location>
</feature>
<accession>A0A2S7SSX3</accession>
<dbReference type="SUPFAM" id="SSF63829">
    <property type="entry name" value="Calcium-dependent phosphotriesterase"/>
    <property type="match status" value="1"/>
</dbReference>
<dbReference type="Pfam" id="PF18962">
    <property type="entry name" value="Por_Secre_tail"/>
    <property type="match status" value="1"/>
</dbReference>
<dbReference type="PANTHER" id="PTHR37957:SF1">
    <property type="entry name" value="PHYTASE-LIKE DOMAIN-CONTAINING PROTEIN"/>
    <property type="match status" value="1"/>
</dbReference>
<feature type="domain" description="HYDIN/VesB/CFA65-like Ig-like" evidence="8">
    <location>
        <begin position="1061"/>
        <end position="1155"/>
    </location>
</feature>
<sequence>MIMKKHLTKLLLCIGAVTLPQIQGMAQVTLSQDYKNYNSSAIGTFQGINFREAGFSGMFAVPGTNGREFWVCSDRGVNVDAANANPTGCTPTYDKIYGFPGYAPKIHRIRVNGDSVQILQTITMKRPDGTTATGLLNPTGFGSTATEQASTDTVLDCTNYAAKIAAKDVWGIDAEGIVVDRDGNFWVCEEGGPTIWKMSPNGVVLKRFTPYAALAGPQPIDVAIDTVYKYRKNNRGFEGISIAPNGKIYAIIQSPILYPTKTVGENSRVHRVLEIDPATNATRMFAYLNDGIIGASGANQIRLRDWKIGDMAAINDTTFLVMEAALRGTTDIKRIYKINISTASTVTSGLYGGLTLEALLDSAGLAANGIIPVKKTLFIDLLANGWNPLLEKAEGLSIINDSTIAVANDNDYGQVSLPENGIATATTNLSHVVKYSLQGANKLVNFQPSTILLSVGVTGPSSSQTPYLVPTVADARFTSILTATDVVGGYKMCGTPDGSGLFDNNDGTFTLLMNHEFGNTAGVARAHGSIGSFVSKWVINKSTLAVVSGADLIQNINLWNTATSSYVAYNSSFPSTSAALNRFCSGDLPAVTAFYNAATGKGTQQRIFMNGEEAGNEGRAFGHIATGADAGKSYELPYLGKFSWENSVASAIASDTTVVIGMDDATPGQVYVYVGNKTNAGTDIDKAGLNNGKLFGVTVSGLLSETSSSVPAPNTAFTLTDMGDVHNMTGTALNNASNTAGVTTFLRPEDGAWDPSSPNDFYFATTNSFTSPSRLWRLRFTDATKPALGGTITAVLDGTEGQKMLDNLTIDNYGHILLVEDVGSNAHVGKVWQYTIATDALVQVGAHDTTRFQTGGANFLTIDEEASGIIDAERILGPGMFLTVDQAHYAISGEVVEGGQLLAYYNPATFNAAPEVAVKGNGVNIADGSIVTAASNNTNFGSVYTGSTQNKTFVIKNTGAGALSVSGINITGVNASEYTLIGAPTFPLTLAANDSQSINIRFAPLAGGSRTATINIVNSDIDESHYDFAVAGNGIDSPEVNVTGNSVNIINGDLTPGTANNTDFGAVALGSNNTRTFVIQNLGYGTLSVAGINFTGVSATDFTVVGAPSFPIAVAMADSFTVTVRFTPSATGIRSAAIGINTNDADETNYSFAIQGAGTGTPEINVQGNSTTIFAGDVTPGVANNTDFGNVQVGTTRTQNFVIQNTGAGPLSISAITFAGINASEFTLYGAPVFPVTIPANGNQPIVVQFQPMATATRNAIISIANTDADEATYDFALGGNGLTPAGITSVNGGTSLRVYPNPARDEAAIAVALKDETEVTITVVDVQGKEVLPAINNRLSAGEQIVTVNTSALQNGIYFVRVSDGVNTTNLKMVVMH</sequence>
<dbReference type="EMBL" id="PPSL01000005">
    <property type="protein sequence ID" value="PQJ09626.1"/>
    <property type="molecule type" value="Genomic_DNA"/>
</dbReference>
<evidence type="ECO:0000256" key="4">
    <source>
        <dbReference type="ARBA" id="ARBA00023069"/>
    </source>
</evidence>
<dbReference type="NCBIfam" id="TIGR04183">
    <property type="entry name" value="Por_Secre_tail"/>
    <property type="match status" value="1"/>
</dbReference>
<evidence type="ECO:0000256" key="5">
    <source>
        <dbReference type="ARBA" id="ARBA00023273"/>
    </source>
</evidence>
<evidence type="ECO:0000313" key="10">
    <source>
        <dbReference type="Proteomes" id="UP000239872"/>
    </source>
</evidence>
<feature type="domain" description="Secretion system C-terminal sorting" evidence="7">
    <location>
        <begin position="1299"/>
        <end position="1376"/>
    </location>
</feature>
<gene>
    <name evidence="9" type="ORF">CJD36_016945</name>
</gene>
<dbReference type="InterPro" id="IPR026444">
    <property type="entry name" value="Secre_tail"/>
</dbReference>
<evidence type="ECO:0000256" key="3">
    <source>
        <dbReference type="ARBA" id="ARBA00022490"/>
    </source>
</evidence>
<dbReference type="Proteomes" id="UP000239872">
    <property type="component" value="Unassembled WGS sequence"/>
</dbReference>
<dbReference type="Gene3D" id="2.60.40.10">
    <property type="entry name" value="Immunoglobulins"/>
    <property type="match status" value="3"/>
</dbReference>
<organism evidence="9 10">
    <name type="scientific">Flavipsychrobacter stenotrophus</name>
    <dbReference type="NCBI Taxonomy" id="2077091"/>
    <lineage>
        <taxon>Bacteria</taxon>
        <taxon>Pseudomonadati</taxon>
        <taxon>Bacteroidota</taxon>
        <taxon>Chitinophagia</taxon>
        <taxon>Chitinophagales</taxon>
        <taxon>Chitinophagaceae</taxon>
        <taxon>Flavipsychrobacter</taxon>
    </lineage>
</organism>
<feature type="domain" description="Phytase-like" evidence="6">
    <location>
        <begin position="54"/>
        <end position="412"/>
    </location>
</feature>
<dbReference type="NCBIfam" id="NF012200">
    <property type="entry name" value="choice_anch_D"/>
    <property type="match status" value="3"/>
</dbReference>